<keyword evidence="2" id="KW-1185">Reference proteome</keyword>
<name>A0A166DPR9_9AGAM</name>
<sequence length="73" mass="7900">MRRTSGVLVCAFPPIGPIREHLIFISSLLLFTSKFLDPSSVVGRDMNAYGVLTNGVDRGCNRSKTSVTGAERS</sequence>
<dbReference type="AlphaFoldDB" id="A0A166DPR9"/>
<proteinExistence type="predicted"/>
<protein>
    <submittedName>
        <fullName evidence="1">Uncharacterized protein</fullName>
    </submittedName>
</protein>
<evidence type="ECO:0000313" key="1">
    <source>
        <dbReference type="EMBL" id="KZT38767.1"/>
    </source>
</evidence>
<dbReference type="EMBL" id="KV428057">
    <property type="protein sequence ID" value="KZT38767.1"/>
    <property type="molecule type" value="Genomic_DNA"/>
</dbReference>
<gene>
    <name evidence="1" type="ORF">SISSUDRAFT_1046516</name>
</gene>
<evidence type="ECO:0000313" key="2">
    <source>
        <dbReference type="Proteomes" id="UP000076798"/>
    </source>
</evidence>
<dbReference type="Proteomes" id="UP000076798">
    <property type="component" value="Unassembled WGS sequence"/>
</dbReference>
<reference evidence="1 2" key="1">
    <citation type="journal article" date="2016" name="Mol. Biol. Evol.">
        <title>Comparative Genomics of Early-Diverging Mushroom-Forming Fungi Provides Insights into the Origins of Lignocellulose Decay Capabilities.</title>
        <authorList>
            <person name="Nagy L.G."/>
            <person name="Riley R."/>
            <person name="Tritt A."/>
            <person name="Adam C."/>
            <person name="Daum C."/>
            <person name="Floudas D."/>
            <person name="Sun H."/>
            <person name="Yadav J.S."/>
            <person name="Pangilinan J."/>
            <person name="Larsson K.H."/>
            <person name="Matsuura K."/>
            <person name="Barry K."/>
            <person name="Labutti K."/>
            <person name="Kuo R."/>
            <person name="Ohm R.A."/>
            <person name="Bhattacharya S.S."/>
            <person name="Shirouzu T."/>
            <person name="Yoshinaga Y."/>
            <person name="Martin F.M."/>
            <person name="Grigoriev I.V."/>
            <person name="Hibbett D.S."/>
        </authorList>
    </citation>
    <scope>NUCLEOTIDE SEQUENCE [LARGE SCALE GENOMIC DNA]</scope>
    <source>
        <strain evidence="1 2">HHB10207 ss-3</strain>
    </source>
</reference>
<accession>A0A166DPR9</accession>
<organism evidence="1 2">
    <name type="scientific">Sistotremastrum suecicum HHB10207 ss-3</name>
    <dbReference type="NCBI Taxonomy" id="1314776"/>
    <lineage>
        <taxon>Eukaryota</taxon>
        <taxon>Fungi</taxon>
        <taxon>Dikarya</taxon>
        <taxon>Basidiomycota</taxon>
        <taxon>Agaricomycotina</taxon>
        <taxon>Agaricomycetes</taxon>
        <taxon>Sistotremastrales</taxon>
        <taxon>Sistotremastraceae</taxon>
        <taxon>Sistotremastrum</taxon>
    </lineage>
</organism>